<keyword evidence="4" id="KW-0695">RNA-directed DNA polymerase</keyword>
<dbReference type="Gene3D" id="3.30.70.270">
    <property type="match status" value="1"/>
</dbReference>
<dbReference type="PANTHER" id="PTHR32108">
    <property type="entry name" value="DNA-DIRECTED RNA POLYMERASE SUBUNIT ALPHA"/>
    <property type="match status" value="1"/>
</dbReference>
<evidence type="ECO:0000259" key="2">
    <source>
        <dbReference type="Pfam" id="PF00078"/>
    </source>
</evidence>
<name>A0A5B6X5D7_9ROSI</name>
<evidence type="ECO:0000313" key="5">
    <source>
        <dbReference type="Proteomes" id="UP000325315"/>
    </source>
</evidence>
<dbReference type="InterPro" id="IPR005162">
    <property type="entry name" value="Retrotrans_gag_dom"/>
</dbReference>
<feature type="domain" description="Retrotransposon gag" evidence="3">
    <location>
        <begin position="172"/>
        <end position="238"/>
    </location>
</feature>
<dbReference type="CDD" id="cd01647">
    <property type="entry name" value="RT_LTR"/>
    <property type="match status" value="1"/>
</dbReference>
<keyword evidence="4" id="KW-0548">Nucleotidyltransferase</keyword>
<evidence type="ECO:0000259" key="3">
    <source>
        <dbReference type="Pfam" id="PF03732"/>
    </source>
</evidence>
<dbReference type="GO" id="GO:0003964">
    <property type="term" value="F:RNA-directed DNA polymerase activity"/>
    <property type="evidence" value="ECO:0007669"/>
    <property type="project" value="UniProtKB-KW"/>
</dbReference>
<evidence type="ECO:0000256" key="1">
    <source>
        <dbReference type="SAM" id="MobiDB-lite"/>
    </source>
</evidence>
<dbReference type="Proteomes" id="UP000325315">
    <property type="component" value="Unassembled WGS sequence"/>
</dbReference>
<proteinExistence type="predicted"/>
<dbReference type="Pfam" id="PF03732">
    <property type="entry name" value="Retrotrans_gag"/>
    <property type="match status" value="1"/>
</dbReference>
<dbReference type="EMBL" id="SMMG02000001">
    <property type="protein sequence ID" value="KAA3488215.1"/>
    <property type="molecule type" value="Genomic_DNA"/>
</dbReference>
<organism evidence="4 5">
    <name type="scientific">Gossypium australe</name>
    <dbReference type="NCBI Taxonomy" id="47621"/>
    <lineage>
        <taxon>Eukaryota</taxon>
        <taxon>Viridiplantae</taxon>
        <taxon>Streptophyta</taxon>
        <taxon>Embryophyta</taxon>
        <taxon>Tracheophyta</taxon>
        <taxon>Spermatophyta</taxon>
        <taxon>Magnoliopsida</taxon>
        <taxon>eudicotyledons</taxon>
        <taxon>Gunneridae</taxon>
        <taxon>Pentapetalae</taxon>
        <taxon>rosids</taxon>
        <taxon>malvids</taxon>
        <taxon>Malvales</taxon>
        <taxon>Malvaceae</taxon>
        <taxon>Malvoideae</taxon>
        <taxon>Gossypium</taxon>
    </lineage>
</organism>
<reference evidence="5" key="1">
    <citation type="journal article" date="2019" name="Plant Biotechnol. J.">
        <title>Genome sequencing of the Australian wild diploid species Gossypium australe highlights disease resistance and delayed gland morphogenesis.</title>
        <authorList>
            <person name="Cai Y."/>
            <person name="Cai X."/>
            <person name="Wang Q."/>
            <person name="Wang P."/>
            <person name="Zhang Y."/>
            <person name="Cai C."/>
            <person name="Xu Y."/>
            <person name="Wang K."/>
            <person name="Zhou Z."/>
            <person name="Wang C."/>
            <person name="Geng S."/>
            <person name="Li B."/>
            <person name="Dong Q."/>
            <person name="Hou Y."/>
            <person name="Wang H."/>
            <person name="Ai P."/>
            <person name="Liu Z."/>
            <person name="Yi F."/>
            <person name="Sun M."/>
            <person name="An G."/>
            <person name="Cheng J."/>
            <person name="Zhang Y."/>
            <person name="Shi Q."/>
            <person name="Xie Y."/>
            <person name="Shi X."/>
            <person name="Chang Y."/>
            <person name="Huang F."/>
            <person name="Chen Y."/>
            <person name="Hong S."/>
            <person name="Mi L."/>
            <person name="Sun Q."/>
            <person name="Zhang L."/>
            <person name="Zhou B."/>
            <person name="Peng R."/>
            <person name="Zhang X."/>
            <person name="Liu F."/>
        </authorList>
    </citation>
    <scope>NUCLEOTIDE SEQUENCE [LARGE SCALE GENOMIC DNA]</scope>
    <source>
        <strain evidence="5">cv. PA1801</strain>
    </source>
</reference>
<dbReference type="SUPFAM" id="SSF56672">
    <property type="entry name" value="DNA/RNA polymerases"/>
    <property type="match status" value="1"/>
</dbReference>
<keyword evidence="5" id="KW-1185">Reference proteome</keyword>
<dbReference type="InterPro" id="IPR043128">
    <property type="entry name" value="Rev_trsase/Diguanyl_cyclase"/>
</dbReference>
<sequence length="1010" mass="114270">MGEAVAQVREVADHLQALAIQADVFSVKYELESDRGQELAWLLKKVMRDQMLESQRSMMSQLTQLLTGGLDKGKSPMVNAGDDEDSAYPPDFAPVNSQVQPPRVSVNIKPQYQFGTSALRGKKQGQSSQNSLKIDANDWKRSSKHWKSLITNAKMTGYVSNDQLLIHCFQDSLIGAVTKWYNQLSRTQVKSWKDLAQAFMKHYVHVTDIAPDMIMLQNMEKKPGESFRKYAQRCEKIEAGESTRRSTPKKRKNEVGNVSSGYPKPVTISQPRTCEYHAGIVGHSIENCTSFKRLVERLIKAGVVKFDDAPGVGNPLPSQTDKRVNAIVENMGKRIKPNIAEVRTPLREEGPVSMPNTKVEPKKKKSLMIEQGEERTEPLVNERVTENEAKEFLKFLKHSEYSIVEQLHKQPACISVLALLLNSEVHCNALIKVLNETYVTGDISVNKLDCLVSNISTNNFISFSDDEIPPGGMGSTKALHITTRCKGLPIDSSHMKTCQNIVRAFDGIERKVMRKIEIPLLIGPNTYEVDFIVMNIKLSYDGLLGRPWIHSAGAVPSSLHQKPKLVIEGQLITINAEEDTITSITSDAPRGLRKYLHGRVEVSGLVDKRDRFGLGYWPYAKQRKEELERKRERRRAQLNGAEVKWGSMTFPHISNTFVSGGIIDPGPENTDEETTKDMMRTLSINTVFEEGPKEGNLAGIRPYEPRSVLNNWTTEEIPVIFRSNTELCSKHTCCFKPRNNKNLLSPDIDVMSNAAMDAELPCKRNMCLEGSRDFADNEDCSLSPDLLRMSLKIVFAWSYQDIPGLSADVAVHRIPIKEEFKPVQQKVRRMRPDVAVKIREEVKKQFDAGFLQVVNYSEWVANVVPVRKTGKYGCYSLFSLMDGFSRYNQIKMHPKDMEKTTFITLWGIFCYKVMPFGLKNAGATYQRAMVTLFHDMMHKEIEVYVDDIILKSRTKKEHVQVLRKLFLRLRKFQLKLNPTKCTCGAMLGKLLGFVVSEKGIEVDPDKVRAV</sequence>
<feature type="domain" description="Reverse transcriptase" evidence="2">
    <location>
        <begin position="873"/>
        <end position="993"/>
    </location>
</feature>
<dbReference type="Pfam" id="PF00078">
    <property type="entry name" value="RVT_1"/>
    <property type="match status" value="1"/>
</dbReference>
<dbReference type="PANTHER" id="PTHR32108:SF5">
    <property type="entry name" value="DYNACTIN SUBUNIT 1-LIKE"/>
    <property type="match status" value="1"/>
</dbReference>
<comment type="caution">
    <text evidence="4">The sequence shown here is derived from an EMBL/GenBank/DDBJ whole genome shotgun (WGS) entry which is preliminary data.</text>
</comment>
<keyword evidence="4" id="KW-0808">Transferase</keyword>
<dbReference type="InterPro" id="IPR043502">
    <property type="entry name" value="DNA/RNA_pol_sf"/>
</dbReference>
<feature type="region of interest" description="Disordered" evidence="1">
    <location>
        <begin position="238"/>
        <end position="266"/>
    </location>
</feature>
<feature type="region of interest" description="Disordered" evidence="1">
    <location>
        <begin position="348"/>
        <end position="377"/>
    </location>
</feature>
<dbReference type="AlphaFoldDB" id="A0A5B6X5D7"/>
<accession>A0A5B6X5D7</accession>
<gene>
    <name evidence="4" type="ORF">EPI10_031986</name>
</gene>
<dbReference type="OrthoDB" id="1272705at2759"/>
<dbReference type="Gene3D" id="3.10.10.10">
    <property type="entry name" value="HIV Type 1 Reverse Transcriptase, subunit A, domain 1"/>
    <property type="match status" value="1"/>
</dbReference>
<dbReference type="InterPro" id="IPR000477">
    <property type="entry name" value="RT_dom"/>
</dbReference>
<protein>
    <submittedName>
        <fullName evidence="4">RNA-directed DNA polymerase (Reverse transcriptase), Ribonuclease H-like protein</fullName>
    </submittedName>
</protein>
<evidence type="ECO:0000313" key="4">
    <source>
        <dbReference type="EMBL" id="KAA3488215.1"/>
    </source>
</evidence>